<dbReference type="InterPro" id="IPR001753">
    <property type="entry name" value="Enoyl-CoA_hydra/iso"/>
</dbReference>
<evidence type="ECO:0000256" key="6">
    <source>
        <dbReference type="RuleBase" id="RU003707"/>
    </source>
</evidence>
<dbReference type="PANTHER" id="PTHR43149:SF1">
    <property type="entry name" value="DELTA(3,5)-DELTA(2,4)-DIENOYL-COA ISOMERASE, MITOCHONDRIAL"/>
    <property type="match status" value="1"/>
</dbReference>
<dbReference type="UniPathway" id="UPA00659"/>
<organism evidence="7 8">
    <name type="scientific">Marinospirillum celere</name>
    <dbReference type="NCBI Taxonomy" id="1122252"/>
    <lineage>
        <taxon>Bacteria</taxon>
        <taxon>Pseudomonadati</taxon>
        <taxon>Pseudomonadota</taxon>
        <taxon>Gammaproteobacteria</taxon>
        <taxon>Oceanospirillales</taxon>
        <taxon>Oceanospirillaceae</taxon>
        <taxon>Marinospirillum</taxon>
    </lineage>
</organism>
<evidence type="ECO:0000256" key="1">
    <source>
        <dbReference type="ARBA" id="ARBA00005005"/>
    </source>
</evidence>
<dbReference type="Proteomes" id="UP000199058">
    <property type="component" value="Unassembled WGS sequence"/>
</dbReference>
<dbReference type="InterPro" id="IPR029045">
    <property type="entry name" value="ClpP/crotonase-like_dom_sf"/>
</dbReference>
<dbReference type="InterPro" id="IPR018376">
    <property type="entry name" value="Enoyl-CoA_hyd/isom_CS"/>
</dbReference>
<dbReference type="PANTHER" id="PTHR43149">
    <property type="entry name" value="ENOYL-COA HYDRATASE"/>
    <property type="match status" value="1"/>
</dbReference>
<keyword evidence="5" id="KW-0413">Isomerase</keyword>
<dbReference type="PROSITE" id="PS00166">
    <property type="entry name" value="ENOYL_COA_HYDRATASE"/>
    <property type="match status" value="1"/>
</dbReference>
<dbReference type="Pfam" id="PF00378">
    <property type="entry name" value="ECH_1"/>
    <property type="match status" value="1"/>
</dbReference>
<evidence type="ECO:0000313" key="8">
    <source>
        <dbReference type="Proteomes" id="UP000199058"/>
    </source>
</evidence>
<evidence type="ECO:0000313" key="7">
    <source>
        <dbReference type="EMBL" id="SFC22309.1"/>
    </source>
</evidence>
<name>A0A1I1HDS0_9GAMM</name>
<dbReference type="STRING" id="1122252.SAMN05660443_1957"/>
<evidence type="ECO:0000256" key="2">
    <source>
        <dbReference type="ARBA" id="ARBA00005254"/>
    </source>
</evidence>
<dbReference type="GO" id="GO:0016853">
    <property type="term" value="F:isomerase activity"/>
    <property type="evidence" value="ECO:0007669"/>
    <property type="project" value="UniProtKB-KW"/>
</dbReference>
<comment type="similarity">
    <text evidence="2 6">Belongs to the enoyl-CoA hydratase/isomerase family.</text>
</comment>
<protein>
    <submittedName>
        <fullName evidence="7">Enoyl-CoA hydratase/carnithine racemase</fullName>
    </submittedName>
</protein>
<keyword evidence="8" id="KW-1185">Reference proteome</keyword>
<dbReference type="InterPro" id="IPR014748">
    <property type="entry name" value="Enoyl-CoA_hydra_C"/>
</dbReference>
<gene>
    <name evidence="7" type="ORF">SAMN05660443_1957</name>
</gene>
<evidence type="ECO:0000256" key="3">
    <source>
        <dbReference type="ARBA" id="ARBA00022832"/>
    </source>
</evidence>
<accession>A0A1I1HDS0</accession>
<keyword evidence="4" id="KW-0443">Lipid metabolism</keyword>
<dbReference type="GO" id="GO:0006635">
    <property type="term" value="P:fatty acid beta-oxidation"/>
    <property type="evidence" value="ECO:0007669"/>
    <property type="project" value="UniProtKB-UniPathway"/>
</dbReference>
<reference evidence="7 8" key="1">
    <citation type="submission" date="2016-10" db="EMBL/GenBank/DDBJ databases">
        <authorList>
            <person name="de Groot N.N."/>
        </authorList>
    </citation>
    <scope>NUCLEOTIDE SEQUENCE [LARGE SCALE GENOMIC DNA]</scope>
    <source>
        <strain evidence="7 8">DSM 18438</strain>
    </source>
</reference>
<dbReference type="SUPFAM" id="SSF52096">
    <property type="entry name" value="ClpP/crotonase"/>
    <property type="match status" value="1"/>
</dbReference>
<dbReference type="InterPro" id="IPR045002">
    <property type="entry name" value="Ech1-like"/>
</dbReference>
<dbReference type="EMBL" id="FOLH01000003">
    <property type="protein sequence ID" value="SFC22309.1"/>
    <property type="molecule type" value="Genomic_DNA"/>
</dbReference>
<dbReference type="OrthoDB" id="9807606at2"/>
<keyword evidence="3" id="KW-0276">Fatty acid metabolism</keyword>
<evidence type="ECO:0000256" key="5">
    <source>
        <dbReference type="ARBA" id="ARBA00023235"/>
    </source>
</evidence>
<dbReference type="CDD" id="cd06558">
    <property type="entry name" value="crotonase-like"/>
    <property type="match status" value="1"/>
</dbReference>
<sequence>MSSTSSSQEPRVLLSMKQGIAHVQLNRPTKHNSLDMELIESLLETLASLQKYKELRVVVLSGNGESFCSGLDVAGVMADPKNIQFLLSGCDGHPHNHVQHLALGWRSLPVPVIAAVHGHCYGGGLQIALGADLRIARADARLSVMEGRWGIIPDMGLSVTSRGCVREDVLLRLTLTAETLSGEAAKREGLVTEIADNPLARAEELAEIILQRSPDMVKSSKRLLRDSYTQTDDERLAMEEKLQKRLLGTPNQMEAVMANLQKRPPQFKLD</sequence>
<dbReference type="Gene3D" id="1.10.12.10">
    <property type="entry name" value="Lyase 2-enoyl-coa Hydratase, Chain A, domain 2"/>
    <property type="match status" value="1"/>
</dbReference>
<dbReference type="Gene3D" id="3.90.226.10">
    <property type="entry name" value="2-enoyl-CoA Hydratase, Chain A, domain 1"/>
    <property type="match status" value="1"/>
</dbReference>
<proteinExistence type="inferred from homology"/>
<dbReference type="RefSeq" id="WP_091962684.1">
    <property type="nucleotide sequence ID" value="NZ_FOLH01000003.1"/>
</dbReference>
<dbReference type="AlphaFoldDB" id="A0A1I1HDS0"/>
<evidence type="ECO:0000256" key="4">
    <source>
        <dbReference type="ARBA" id="ARBA00023098"/>
    </source>
</evidence>
<dbReference type="NCBIfam" id="NF005699">
    <property type="entry name" value="PRK07509.1"/>
    <property type="match status" value="1"/>
</dbReference>
<comment type="pathway">
    <text evidence="1">Lipid metabolism; fatty acid beta-oxidation.</text>
</comment>